<evidence type="ECO:0000256" key="7">
    <source>
        <dbReference type="ARBA" id="ARBA00023251"/>
    </source>
</evidence>
<keyword evidence="2" id="KW-0813">Transport</keyword>
<keyword evidence="6 9" id="KW-0472">Membrane</keyword>
<evidence type="ECO:0000256" key="5">
    <source>
        <dbReference type="ARBA" id="ARBA00022989"/>
    </source>
</evidence>
<evidence type="ECO:0000313" key="12">
    <source>
        <dbReference type="Proteomes" id="UP000749040"/>
    </source>
</evidence>
<dbReference type="PRINTS" id="PR01036">
    <property type="entry name" value="TCRTETB"/>
</dbReference>
<evidence type="ECO:0000313" key="11">
    <source>
        <dbReference type="EMBL" id="MBM9507421.1"/>
    </source>
</evidence>
<protein>
    <submittedName>
        <fullName evidence="11">MFS transporter</fullName>
    </submittedName>
</protein>
<evidence type="ECO:0000256" key="6">
    <source>
        <dbReference type="ARBA" id="ARBA00023136"/>
    </source>
</evidence>
<evidence type="ECO:0000256" key="9">
    <source>
        <dbReference type="SAM" id="Phobius"/>
    </source>
</evidence>
<accession>A0ABS2TWS7</accession>
<feature type="transmembrane region" description="Helical" evidence="9">
    <location>
        <begin position="247"/>
        <end position="264"/>
    </location>
</feature>
<keyword evidence="12" id="KW-1185">Reference proteome</keyword>
<feature type="transmembrane region" description="Helical" evidence="9">
    <location>
        <begin position="29"/>
        <end position="52"/>
    </location>
</feature>
<evidence type="ECO:0000256" key="2">
    <source>
        <dbReference type="ARBA" id="ARBA00022448"/>
    </source>
</evidence>
<comment type="subcellular location">
    <subcellularLocation>
        <location evidence="1">Cell membrane</location>
        <topology evidence="1">Multi-pass membrane protein</topology>
    </subcellularLocation>
</comment>
<feature type="transmembrane region" description="Helical" evidence="9">
    <location>
        <begin position="517"/>
        <end position="535"/>
    </location>
</feature>
<feature type="transmembrane region" description="Helical" evidence="9">
    <location>
        <begin position="156"/>
        <end position="179"/>
    </location>
</feature>
<keyword evidence="5 9" id="KW-1133">Transmembrane helix</keyword>
<dbReference type="InterPro" id="IPR011701">
    <property type="entry name" value="MFS"/>
</dbReference>
<name>A0ABS2TWS7_9ACTN</name>
<dbReference type="Gene3D" id="1.20.1720.10">
    <property type="entry name" value="Multidrug resistance protein D"/>
    <property type="match status" value="1"/>
</dbReference>
<feature type="transmembrane region" description="Helical" evidence="9">
    <location>
        <begin position="322"/>
        <end position="343"/>
    </location>
</feature>
<feature type="domain" description="Major facilitator superfamily (MFS) profile" evidence="10">
    <location>
        <begin position="31"/>
        <end position="539"/>
    </location>
</feature>
<dbReference type="CDD" id="cd17321">
    <property type="entry name" value="MFS_MMR_MDR_like"/>
    <property type="match status" value="1"/>
</dbReference>
<dbReference type="EMBL" id="JADKYB010000013">
    <property type="protein sequence ID" value="MBM9507421.1"/>
    <property type="molecule type" value="Genomic_DNA"/>
</dbReference>
<dbReference type="PROSITE" id="PS50850">
    <property type="entry name" value="MFS"/>
    <property type="match status" value="1"/>
</dbReference>
<feature type="transmembrane region" description="Helical" evidence="9">
    <location>
        <begin position="216"/>
        <end position="235"/>
    </location>
</feature>
<dbReference type="PANTHER" id="PTHR42718:SF42">
    <property type="entry name" value="EXPORT PROTEIN"/>
    <property type="match status" value="1"/>
</dbReference>
<feature type="transmembrane region" description="Helical" evidence="9">
    <location>
        <begin position="285"/>
        <end position="310"/>
    </location>
</feature>
<comment type="caution">
    <text evidence="11">The sequence shown here is derived from an EMBL/GenBank/DDBJ whole genome shotgun (WGS) entry which is preliminary data.</text>
</comment>
<reference evidence="11 12" key="1">
    <citation type="submission" date="2021-01" db="EMBL/GenBank/DDBJ databases">
        <title>Streptomyces acididurans sp. nov., isolated from a peat swamp forest soil.</title>
        <authorList>
            <person name="Chantavorakit T."/>
            <person name="Duangmal K."/>
        </authorList>
    </citation>
    <scope>NUCLEOTIDE SEQUENCE [LARGE SCALE GENOMIC DNA]</scope>
    <source>
        <strain evidence="11 12">KK5PA1</strain>
    </source>
</reference>
<evidence type="ECO:0000256" key="8">
    <source>
        <dbReference type="SAM" id="MobiDB-lite"/>
    </source>
</evidence>
<dbReference type="PANTHER" id="PTHR42718">
    <property type="entry name" value="MAJOR FACILITATOR SUPERFAMILY MULTIDRUG TRANSPORTER MFSC"/>
    <property type="match status" value="1"/>
</dbReference>
<feature type="transmembrane region" description="Helical" evidence="9">
    <location>
        <begin position="67"/>
        <end position="85"/>
    </location>
</feature>
<keyword evidence="7" id="KW-0046">Antibiotic resistance</keyword>
<dbReference type="Proteomes" id="UP000749040">
    <property type="component" value="Unassembled WGS sequence"/>
</dbReference>
<dbReference type="NCBIfam" id="TIGR00711">
    <property type="entry name" value="efflux_EmrB"/>
    <property type="match status" value="1"/>
</dbReference>
<feature type="transmembrane region" description="Helical" evidence="9">
    <location>
        <begin position="350"/>
        <end position="370"/>
    </location>
</feature>
<gene>
    <name evidence="11" type="ORF">ITX44_23350</name>
</gene>
<feature type="transmembrane region" description="Helical" evidence="9">
    <location>
        <begin position="185"/>
        <end position="204"/>
    </location>
</feature>
<sequence>MEPGVAGLRRTEPASSQGGTVNKVRGNPWAILTVLSVGFFMTLLDLTIVNIAIPDMVDHLDASLDEILWITNAYTLALAVLMITFGRLGDLIGKKNLFVYGVALFTLASLACGLSGDAAVLIGFRAVQGVGAAMLLPQTLSMIVDVFPAEKRGAALGVWGVVAGVSGAAGPTVGGVLVSDLGWRWIFFVNVPLGVLAVAGAVLWIPPATRQVRHRFDLTGVALSSVALFLLSFALIEGQKYSWDAGIWATIGAAAVVGAVFLGHQRRRQDGEPLVPFSLFRDRNFTLMNAVGIAITFGVVGLFLPITVYLQSVLGYSAVKAGVILLPLSIGSFVTAGPATVLADRVGGRWVLFTGLAMFGGGLAWIMAIADAGGSWTGVIAPLFVMGLGTGCTFSPMAGEVMRNVPPRLTGAASGVNNALRQVGSVLAGAVIGAVLQGRLAASLKDQAARYAGDVPAPYRDGFLRGFDHAGKHLAVAGNTSGSTLPRGVPAGVAQRVQDTGRTVFGHAFVDAMHPTLLVGVAVLAVGALSCLFVTKSDGASANPHGLPLPDQHAVADDSAAPVHG</sequence>
<feature type="transmembrane region" description="Helical" evidence="9">
    <location>
        <begin position="122"/>
        <end position="144"/>
    </location>
</feature>
<evidence type="ECO:0000256" key="3">
    <source>
        <dbReference type="ARBA" id="ARBA00022475"/>
    </source>
</evidence>
<feature type="transmembrane region" description="Helical" evidence="9">
    <location>
        <begin position="97"/>
        <end position="116"/>
    </location>
</feature>
<feature type="region of interest" description="Disordered" evidence="8">
    <location>
        <begin position="544"/>
        <end position="565"/>
    </location>
</feature>
<dbReference type="InterPro" id="IPR020846">
    <property type="entry name" value="MFS_dom"/>
</dbReference>
<evidence type="ECO:0000256" key="1">
    <source>
        <dbReference type="ARBA" id="ARBA00004651"/>
    </source>
</evidence>
<dbReference type="SUPFAM" id="SSF103473">
    <property type="entry name" value="MFS general substrate transporter"/>
    <property type="match status" value="1"/>
</dbReference>
<feature type="region of interest" description="Disordered" evidence="8">
    <location>
        <begin position="1"/>
        <end position="20"/>
    </location>
</feature>
<organism evidence="11 12">
    <name type="scientific">Actinacidiphila acididurans</name>
    <dbReference type="NCBI Taxonomy" id="2784346"/>
    <lineage>
        <taxon>Bacteria</taxon>
        <taxon>Bacillati</taxon>
        <taxon>Actinomycetota</taxon>
        <taxon>Actinomycetes</taxon>
        <taxon>Kitasatosporales</taxon>
        <taxon>Streptomycetaceae</taxon>
        <taxon>Actinacidiphila</taxon>
    </lineage>
</organism>
<keyword evidence="3" id="KW-1003">Cell membrane</keyword>
<feature type="transmembrane region" description="Helical" evidence="9">
    <location>
        <begin position="376"/>
        <end position="398"/>
    </location>
</feature>
<dbReference type="InterPro" id="IPR036259">
    <property type="entry name" value="MFS_trans_sf"/>
</dbReference>
<dbReference type="InterPro" id="IPR004638">
    <property type="entry name" value="EmrB-like"/>
</dbReference>
<dbReference type="Pfam" id="PF07690">
    <property type="entry name" value="MFS_1"/>
    <property type="match status" value="1"/>
</dbReference>
<evidence type="ECO:0000256" key="4">
    <source>
        <dbReference type="ARBA" id="ARBA00022692"/>
    </source>
</evidence>
<dbReference type="Gene3D" id="1.20.1250.20">
    <property type="entry name" value="MFS general substrate transporter like domains"/>
    <property type="match status" value="1"/>
</dbReference>
<proteinExistence type="predicted"/>
<evidence type="ECO:0000259" key="10">
    <source>
        <dbReference type="PROSITE" id="PS50850"/>
    </source>
</evidence>
<keyword evidence="4 9" id="KW-0812">Transmembrane</keyword>